<feature type="compositionally biased region" description="Low complexity" evidence="1">
    <location>
        <begin position="46"/>
        <end position="56"/>
    </location>
</feature>
<feature type="region of interest" description="Disordered" evidence="1">
    <location>
        <begin position="82"/>
        <end position="103"/>
    </location>
</feature>
<gene>
    <name evidence="2" type="ORF">ACHHYP_00835</name>
</gene>
<proteinExistence type="predicted"/>
<dbReference type="OrthoDB" id="10424413at2759"/>
<reference evidence="2 3" key="1">
    <citation type="journal article" date="2014" name="Genome Biol. Evol.">
        <title>The secreted proteins of Achlya hypogyna and Thraustotheca clavata identify the ancestral oomycete secretome and reveal gene acquisitions by horizontal gene transfer.</title>
        <authorList>
            <person name="Misner I."/>
            <person name="Blouin N."/>
            <person name="Leonard G."/>
            <person name="Richards T.A."/>
            <person name="Lane C.E."/>
        </authorList>
    </citation>
    <scope>NUCLEOTIDE SEQUENCE [LARGE SCALE GENOMIC DNA]</scope>
    <source>
        <strain evidence="2 3">ATCC 48635</strain>
    </source>
</reference>
<keyword evidence="3" id="KW-1185">Reference proteome</keyword>
<dbReference type="Proteomes" id="UP000243579">
    <property type="component" value="Unassembled WGS sequence"/>
</dbReference>
<feature type="region of interest" description="Disordered" evidence="1">
    <location>
        <begin position="46"/>
        <end position="67"/>
    </location>
</feature>
<evidence type="ECO:0000256" key="1">
    <source>
        <dbReference type="SAM" id="MobiDB-lite"/>
    </source>
</evidence>
<organism evidence="2 3">
    <name type="scientific">Achlya hypogyna</name>
    <name type="common">Oomycete</name>
    <name type="synonym">Protoachlya hypogyna</name>
    <dbReference type="NCBI Taxonomy" id="1202772"/>
    <lineage>
        <taxon>Eukaryota</taxon>
        <taxon>Sar</taxon>
        <taxon>Stramenopiles</taxon>
        <taxon>Oomycota</taxon>
        <taxon>Saprolegniomycetes</taxon>
        <taxon>Saprolegniales</taxon>
        <taxon>Achlyaceae</taxon>
        <taxon>Achlya</taxon>
    </lineage>
</organism>
<dbReference type="EMBL" id="JNBR01000348">
    <property type="protein sequence ID" value="OQR94900.1"/>
    <property type="molecule type" value="Genomic_DNA"/>
</dbReference>
<accession>A0A1V9ZAK5</accession>
<protein>
    <submittedName>
        <fullName evidence="2">Uncharacterized protein</fullName>
    </submittedName>
</protein>
<evidence type="ECO:0000313" key="2">
    <source>
        <dbReference type="EMBL" id="OQR94900.1"/>
    </source>
</evidence>
<evidence type="ECO:0000313" key="3">
    <source>
        <dbReference type="Proteomes" id="UP000243579"/>
    </source>
</evidence>
<sequence length="250" mass="28870">MYTSDEQQSQSQTMYQPVNQEEIIVPLPALLHSRYSKMLMGMTGTSNTVHQTTTSTPHRPVLPPSRSDQLVNYDAEMPALKDAKAEAEREKHDRDKLDAEKKERRRVKELVRLQAEADKNARRTAKLKQKEEKQAKKEAHAEVVRLQLLVEAEAKLKRRQEKEQAKLELQKKTEADAMALLAAKVARRQEKRRVALEHERHLLIMEQRINSLDTIHAKDKGQIAKLEAQVKLMTKMIKQAVEEVQIIVHL</sequence>
<comment type="caution">
    <text evidence="2">The sequence shown here is derived from an EMBL/GenBank/DDBJ whole genome shotgun (WGS) entry which is preliminary data.</text>
</comment>
<dbReference type="AlphaFoldDB" id="A0A1V9ZAK5"/>
<name>A0A1V9ZAK5_ACHHY</name>